<keyword evidence="5 8" id="KW-0378">Hydrolase</keyword>
<feature type="region of interest" description="Disordered" evidence="9">
    <location>
        <begin position="543"/>
        <end position="579"/>
    </location>
</feature>
<dbReference type="Proteomes" id="UP001480595">
    <property type="component" value="Unassembled WGS sequence"/>
</dbReference>
<accession>A0ABR1U705</accession>
<dbReference type="EC" id="3.1.1.-" evidence="8"/>
<keyword evidence="6" id="KW-0106">Calcium</keyword>
<keyword evidence="7" id="KW-1015">Disulfide bond</keyword>
<evidence type="ECO:0000256" key="4">
    <source>
        <dbReference type="ARBA" id="ARBA00022729"/>
    </source>
</evidence>
<organism evidence="10 11">
    <name type="scientific">Apiospora phragmitis</name>
    <dbReference type="NCBI Taxonomy" id="2905665"/>
    <lineage>
        <taxon>Eukaryota</taxon>
        <taxon>Fungi</taxon>
        <taxon>Dikarya</taxon>
        <taxon>Ascomycota</taxon>
        <taxon>Pezizomycotina</taxon>
        <taxon>Sordariomycetes</taxon>
        <taxon>Xylariomycetidae</taxon>
        <taxon>Amphisphaeriales</taxon>
        <taxon>Apiosporaceae</taxon>
        <taxon>Apiospora</taxon>
    </lineage>
</organism>
<dbReference type="SUPFAM" id="SSF53474">
    <property type="entry name" value="alpha/beta-Hydrolases"/>
    <property type="match status" value="1"/>
</dbReference>
<gene>
    <name evidence="10" type="ORF">PG994_009758</name>
</gene>
<dbReference type="InterPro" id="IPR011118">
    <property type="entry name" value="Tannase/feruloyl_esterase"/>
</dbReference>
<keyword evidence="4" id="KW-0732">Signal</keyword>
<sequence>MVSPDSPAPVGFFPLLNYRTQVSLRLTPDPAPCSAAAAAQCTKERFETMLAGNEAASVSDVTPVAAGGSFGPPSMAFPTPAKNLSALCAVTINMKSSATSSYNFGLFLPDSGWNERFLATGNGGFGGGINWVDMNIFAHHGFATMSTDTGHNATAFDASWGLNQPERLWDWGSRGDAWIMITAYYSGSSSNSIAAAAIKYSYYASCSTGGRQGLKEIQHHPESFDGIVVGAPAWWTTHLAAFTLQAPLYNFPENGSNHVGPALYKTITSEILKQCDGQDGLEDGIISDTFGCNFNYDKLLCAEGATNQTNCLMPEQVQTVYKVYNEWREGGVDNDTLVFPGLPLGADPSGMLGTFSGLGRGLWEDWVYNDTDWDYTKFTYADMLEADRVDPGDAAADDFDLSAYRQRGGKIIMYHGMADPGIPTGSSRVFYDNVHKAMGGSDAADGAKADDGVDLTDFYRFFLIPGMGHCNHGPGPWYIAGGSQDLPNVTYSVPGHEDAEHDVVLAMMRWVEEDAAPEQLIGTKFVNDDGAAGIESQRPICLYPSGPSTSVPARTTRTGRRAGSVPRSNNRVGFPFARP</sequence>
<keyword evidence="2" id="KW-0719">Serine esterase</keyword>
<evidence type="ECO:0000256" key="8">
    <source>
        <dbReference type="RuleBase" id="RU361238"/>
    </source>
</evidence>
<keyword evidence="3" id="KW-0479">Metal-binding</keyword>
<evidence type="ECO:0000256" key="5">
    <source>
        <dbReference type="ARBA" id="ARBA00022801"/>
    </source>
</evidence>
<evidence type="ECO:0000256" key="2">
    <source>
        <dbReference type="ARBA" id="ARBA00022487"/>
    </source>
</evidence>
<evidence type="ECO:0000256" key="1">
    <source>
        <dbReference type="ARBA" id="ARBA00006249"/>
    </source>
</evidence>
<evidence type="ECO:0000256" key="3">
    <source>
        <dbReference type="ARBA" id="ARBA00022723"/>
    </source>
</evidence>
<dbReference type="Pfam" id="PF07519">
    <property type="entry name" value="Tannase"/>
    <property type="match status" value="2"/>
</dbReference>
<evidence type="ECO:0000313" key="10">
    <source>
        <dbReference type="EMBL" id="KAK8054691.1"/>
    </source>
</evidence>
<dbReference type="EMBL" id="JAQQWL010000010">
    <property type="protein sequence ID" value="KAK8054691.1"/>
    <property type="molecule type" value="Genomic_DNA"/>
</dbReference>
<dbReference type="InterPro" id="IPR029058">
    <property type="entry name" value="AB_hydrolase_fold"/>
</dbReference>
<evidence type="ECO:0000313" key="11">
    <source>
        <dbReference type="Proteomes" id="UP001480595"/>
    </source>
</evidence>
<keyword evidence="11" id="KW-1185">Reference proteome</keyword>
<dbReference type="GeneID" id="92094230"/>
<evidence type="ECO:0000256" key="7">
    <source>
        <dbReference type="ARBA" id="ARBA00023157"/>
    </source>
</evidence>
<dbReference type="PANTHER" id="PTHR33938">
    <property type="entry name" value="FERULOYL ESTERASE B-RELATED"/>
    <property type="match status" value="1"/>
</dbReference>
<evidence type="ECO:0000256" key="6">
    <source>
        <dbReference type="ARBA" id="ARBA00022837"/>
    </source>
</evidence>
<reference evidence="10 11" key="1">
    <citation type="submission" date="2023-01" db="EMBL/GenBank/DDBJ databases">
        <title>Analysis of 21 Apiospora genomes using comparative genomics revels a genus with tremendous synthesis potential of carbohydrate active enzymes and secondary metabolites.</title>
        <authorList>
            <person name="Sorensen T."/>
        </authorList>
    </citation>
    <scope>NUCLEOTIDE SEQUENCE [LARGE SCALE GENOMIC DNA]</scope>
    <source>
        <strain evidence="10 11">CBS 135458</strain>
    </source>
</reference>
<dbReference type="RefSeq" id="XP_066713337.1">
    <property type="nucleotide sequence ID" value="XM_066861167.1"/>
</dbReference>
<dbReference type="PANTHER" id="PTHR33938:SF2">
    <property type="entry name" value="CARBOXYLIC ESTER HYDROLASE"/>
    <property type="match status" value="1"/>
</dbReference>
<proteinExistence type="inferred from homology"/>
<comment type="caution">
    <text evidence="10">The sequence shown here is derived from an EMBL/GenBank/DDBJ whole genome shotgun (WGS) entry which is preliminary data.</text>
</comment>
<evidence type="ECO:0000256" key="9">
    <source>
        <dbReference type="SAM" id="MobiDB-lite"/>
    </source>
</evidence>
<protein>
    <recommendedName>
        <fullName evidence="8">Carboxylic ester hydrolase</fullName>
        <ecNumber evidence="8">3.1.1.-</ecNumber>
    </recommendedName>
</protein>
<name>A0ABR1U705_9PEZI</name>
<comment type="similarity">
    <text evidence="1 8">Belongs to the tannase family.</text>
</comment>